<dbReference type="PANTHER" id="PTHR30055">
    <property type="entry name" value="HTH-TYPE TRANSCRIPTIONAL REGULATOR RUTR"/>
    <property type="match status" value="1"/>
</dbReference>
<evidence type="ECO:0000256" key="1">
    <source>
        <dbReference type="ARBA" id="ARBA00023015"/>
    </source>
</evidence>
<dbReference type="Gene3D" id="1.10.357.10">
    <property type="entry name" value="Tetracycline Repressor, domain 2"/>
    <property type="match status" value="2"/>
</dbReference>
<evidence type="ECO:0000256" key="4">
    <source>
        <dbReference type="PROSITE-ProRule" id="PRU00335"/>
    </source>
</evidence>
<evidence type="ECO:0000259" key="5">
    <source>
        <dbReference type="PROSITE" id="PS50977"/>
    </source>
</evidence>
<dbReference type="PRINTS" id="PR00455">
    <property type="entry name" value="HTHTETR"/>
</dbReference>
<organism evidence="6 7">
    <name type="scientific">Jiangella alkaliphila</name>
    <dbReference type="NCBI Taxonomy" id="419479"/>
    <lineage>
        <taxon>Bacteria</taxon>
        <taxon>Bacillati</taxon>
        <taxon>Actinomycetota</taxon>
        <taxon>Actinomycetes</taxon>
        <taxon>Jiangellales</taxon>
        <taxon>Jiangellaceae</taxon>
        <taxon>Jiangella</taxon>
    </lineage>
</organism>
<dbReference type="InterPro" id="IPR050109">
    <property type="entry name" value="HTH-type_TetR-like_transc_reg"/>
</dbReference>
<name>A0A1H2H015_9ACTN</name>
<dbReference type="STRING" id="419479.SAMN04488563_0769"/>
<keyword evidence="1" id="KW-0805">Transcription regulation</keyword>
<gene>
    <name evidence="6" type="ORF">SAMN04488563_0769</name>
</gene>
<keyword evidence="7" id="KW-1185">Reference proteome</keyword>
<evidence type="ECO:0000256" key="2">
    <source>
        <dbReference type="ARBA" id="ARBA00023125"/>
    </source>
</evidence>
<keyword evidence="2 4" id="KW-0238">DNA-binding</keyword>
<dbReference type="PANTHER" id="PTHR30055:SF234">
    <property type="entry name" value="HTH-TYPE TRANSCRIPTIONAL REGULATOR BETI"/>
    <property type="match status" value="1"/>
</dbReference>
<dbReference type="PROSITE" id="PS50977">
    <property type="entry name" value="HTH_TETR_2"/>
    <property type="match status" value="1"/>
</dbReference>
<accession>A0A1H2H015</accession>
<keyword evidence="3" id="KW-0804">Transcription</keyword>
<dbReference type="OrthoDB" id="9805134at2"/>
<sequence length="253" mass="26395">MARTIPSDRFAAVIAAAARVFITHGYQRAQLQDVANALGLGKGTLYGYAQGKAALFAATVRYADGREPLPTPAELPVPVAADGETAALVAGRLASEVADMQLSRALAEPLPPSATPADRSAELAGIVTDLYARLARHRMAIKLVDRCAPELPDLAQVWFGTGRRANVAGVEEYLVRRQQAGTVTLPGPAPLVARTIVELCALWAVHCHFDPAPDPLAGNRAGADQAPGIDDGAVAATLAELIVRATTPSADQP</sequence>
<protein>
    <submittedName>
        <fullName evidence="6">Regulatory protein, tetR family</fullName>
    </submittedName>
</protein>
<dbReference type="Pfam" id="PF00440">
    <property type="entry name" value="TetR_N"/>
    <property type="match status" value="1"/>
</dbReference>
<reference evidence="7" key="1">
    <citation type="submission" date="2016-10" db="EMBL/GenBank/DDBJ databases">
        <authorList>
            <person name="Varghese N."/>
            <person name="Submissions S."/>
        </authorList>
    </citation>
    <scope>NUCLEOTIDE SEQUENCE [LARGE SCALE GENOMIC DNA]</scope>
    <source>
        <strain evidence="7">DSM 45079</strain>
    </source>
</reference>
<feature type="DNA-binding region" description="H-T-H motif" evidence="4">
    <location>
        <begin position="30"/>
        <end position="49"/>
    </location>
</feature>
<dbReference type="InterPro" id="IPR001647">
    <property type="entry name" value="HTH_TetR"/>
</dbReference>
<dbReference type="GO" id="GO:0000976">
    <property type="term" value="F:transcription cis-regulatory region binding"/>
    <property type="evidence" value="ECO:0007669"/>
    <property type="project" value="TreeGrafter"/>
</dbReference>
<evidence type="ECO:0000313" key="7">
    <source>
        <dbReference type="Proteomes" id="UP000182977"/>
    </source>
</evidence>
<dbReference type="EMBL" id="LT629791">
    <property type="protein sequence ID" value="SDU25203.1"/>
    <property type="molecule type" value="Genomic_DNA"/>
</dbReference>
<dbReference type="AlphaFoldDB" id="A0A1H2H015"/>
<dbReference type="GO" id="GO:0003700">
    <property type="term" value="F:DNA-binding transcription factor activity"/>
    <property type="evidence" value="ECO:0007669"/>
    <property type="project" value="TreeGrafter"/>
</dbReference>
<evidence type="ECO:0000313" key="6">
    <source>
        <dbReference type="EMBL" id="SDU25203.1"/>
    </source>
</evidence>
<dbReference type="Proteomes" id="UP000182977">
    <property type="component" value="Chromosome I"/>
</dbReference>
<dbReference type="RefSeq" id="WP_046766403.1">
    <property type="nucleotide sequence ID" value="NZ_KQ061219.1"/>
</dbReference>
<feature type="domain" description="HTH tetR-type" evidence="5">
    <location>
        <begin position="7"/>
        <end position="67"/>
    </location>
</feature>
<evidence type="ECO:0000256" key="3">
    <source>
        <dbReference type="ARBA" id="ARBA00023163"/>
    </source>
</evidence>
<proteinExistence type="predicted"/>
<dbReference type="SUPFAM" id="SSF46689">
    <property type="entry name" value="Homeodomain-like"/>
    <property type="match status" value="1"/>
</dbReference>
<dbReference type="InterPro" id="IPR009057">
    <property type="entry name" value="Homeodomain-like_sf"/>
</dbReference>